<dbReference type="Gene3D" id="3.50.30.40">
    <property type="entry name" value="Ribonuclease E inhibitor RraA/RraA-like"/>
    <property type="match status" value="1"/>
</dbReference>
<dbReference type="PANTHER" id="PTHR33254:SF4">
    <property type="entry name" value="4-HYDROXY-4-METHYL-2-OXOGLUTARATE ALDOLASE 3-RELATED"/>
    <property type="match status" value="1"/>
</dbReference>
<evidence type="ECO:0000256" key="4">
    <source>
        <dbReference type="ARBA" id="ARBA00030169"/>
    </source>
</evidence>
<dbReference type="Proteomes" id="UP000553193">
    <property type="component" value="Unassembled WGS sequence"/>
</dbReference>
<evidence type="ECO:0000256" key="3">
    <source>
        <dbReference type="ARBA" id="ARBA00029596"/>
    </source>
</evidence>
<sequence>MTIGFRIKPITQRVSPALIQRAASIPVANIGDVMNRLQSFSGTFHPYGGRKRMVGPAFTVKARSGDNLMLHRAVDLAEPGDIIVCDGNGDLSVALMGDLMLGHAMVRGIAGTVLDGAVRDVSSLAKMEFGVWARGHTPAGPWKEGPGEIGTTISCGGQVVAPGDLICCDEDGIVVVPLEEAEAVITAAEAHQAKEIKSEADIKAGKWARGWVPEALKAKGCEGA</sequence>
<accession>A0A840ABG8</accession>
<dbReference type="NCBIfam" id="NF004850">
    <property type="entry name" value="PRK06201.1"/>
    <property type="match status" value="1"/>
</dbReference>
<name>A0A840ABG8_9PROT</name>
<evidence type="ECO:0000256" key="5">
    <source>
        <dbReference type="PIRSR" id="PIRSR605493-1"/>
    </source>
</evidence>
<dbReference type="RefSeq" id="WP_184382569.1">
    <property type="nucleotide sequence ID" value="NZ_JACIDJ010000001.1"/>
</dbReference>
<feature type="binding site" evidence="5">
    <location>
        <position position="119"/>
    </location>
    <ligand>
        <name>substrate</name>
    </ligand>
</feature>
<evidence type="ECO:0000313" key="6">
    <source>
        <dbReference type="EMBL" id="MBB3897614.1"/>
    </source>
</evidence>
<dbReference type="InterPro" id="IPR005493">
    <property type="entry name" value="RraA/RraA-like"/>
</dbReference>
<keyword evidence="5" id="KW-0460">Magnesium</keyword>
<evidence type="ECO:0000256" key="2">
    <source>
        <dbReference type="ARBA" id="ARBA00016549"/>
    </source>
</evidence>
<feature type="binding site" evidence="5">
    <location>
        <begin position="97"/>
        <end position="100"/>
    </location>
    <ligand>
        <name>substrate</name>
    </ligand>
</feature>
<proteinExistence type="predicted"/>
<organism evidence="6 7">
    <name type="scientific">Roseococcus suduntuyensis</name>
    <dbReference type="NCBI Taxonomy" id="455361"/>
    <lineage>
        <taxon>Bacteria</taxon>
        <taxon>Pseudomonadati</taxon>
        <taxon>Pseudomonadota</taxon>
        <taxon>Alphaproteobacteria</taxon>
        <taxon>Acetobacterales</taxon>
        <taxon>Roseomonadaceae</taxon>
        <taxon>Roseococcus</taxon>
    </lineage>
</organism>
<keyword evidence="7" id="KW-1185">Reference proteome</keyword>
<dbReference type="EMBL" id="JACIDJ010000001">
    <property type="protein sequence ID" value="MBB3897614.1"/>
    <property type="molecule type" value="Genomic_DNA"/>
</dbReference>
<dbReference type="InterPro" id="IPR036704">
    <property type="entry name" value="RraA/RraA-like_sf"/>
</dbReference>
<comment type="cofactor">
    <cofactor evidence="5">
        <name>Mg(2+)</name>
        <dbReference type="ChEBI" id="CHEBI:18420"/>
    </cofactor>
</comment>
<comment type="caution">
    <text evidence="6">The sequence shown here is derived from an EMBL/GenBank/DDBJ whole genome shotgun (WGS) entry which is preliminary data.</text>
</comment>
<feature type="binding site" evidence="5">
    <location>
        <position position="120"/>
    </location>
    <ligand>
        <name>Mg(2+)</name>
        <dbReference type="ChEBI" id="CHEBI:18420"/>
    </ligand>
</feature>
<comment type="cofactor">
    <cofactor evidence="1">
        <name>a divalent metal cation</name>
        <dbReference type="ChEBI" id="CHEBI:60240"/>
    </cofactor>
</comment>
<dbReference type="AlphaFoldDB" id="A0A840ABG8"/>
<protein>
    <recommendedName>
        <fullName evidence="2">Putative 4-hydroxy-4-methyl-2-oxoglutarate aldolase</fullName>
    </recommendedName>
    <alternativeName>
        <fullName evidence="3">Regulator of ribonuclease activity homolog</fullName>
    </alternativeName>
    <alternativeName>
        <fullName evidence="4">RraA-like protein</fullName>
    </alternativeName>
</protein>
<keyword evidence="5" id="KW-0479">Metal-binding</keyword>
<evidence type="ECO:0000313" key="7">
    <source>
        <dbReference type="Proteomes" id="UP000553193"/>
    </source>
</evidence>
<gene>
    <name evidence="6" type="ORF">GGQ83_001040</name>
</gene>
<reference evidence="6 7" key="1">
    <citation type="submission" date="2020-08" db="EMBL/GenBank/DDBJ databases">
        <title>Genomic Encyclopedia of Type Strains, Phase IV (KMG-IV): sequencing the most valuable type-strain genomes for metagenomic binning, comparative biology and taxonomic classification.</title>
        <authorList>
            <person name="Goeker M."/>
        </authorList>
    </citation>
    <scope>NUCLEOTIDE SEQUENCE [LARGE SCALE GENOMIC DNA]</scope>
    <source>
        <strain evidence="6 7">DSM 19979</strain>
    </source>
</reference>
<evidence type="ECO:0000256" key="1">
    <source>
        <dbReference type="ARBA" id="ARBA00001968"/>
    </source>
</evidence>
<dbReference type="GO" id="GO:0046872">
    <property type="term" value="F:metal ion binding"/>
    <property type="evidence" value="ECO:0007669"/>
    <property type="project" value="UniProtKB-KW"/>
</dbReference>
<dbReference type="CDD" id="cd16841">
    <property type="entry name" value="RraA_family"/>
    <property type="match status" value="1"/>
</dbReference>
<dbReference type="PANTHER" id="PTHR33254">
    <property type="entry name" value="4-HYDROXY-4-METHYL-2-OXOGLUTARATE ALDOLASE 3-RELATED"/>
    <property type="match status" value="1"/>
</dbReference>
<dbReference type="SUPFAM" id="SSF89562">
    <property type="entry name" value="RraA-like"/>
    <property type="match status" value="1"/>
</dbReference>
<dbReference type="Pfam" id="PF03737">
    <property type="entry name" value="RraA-like"/>
    <property type="match status" value="1"/>
</dbReference>